<name>A0A9D4JJL6_DREPO</name>
<accession>A0A9D4JJL6</accession>
<reference evidence="1" key="2">
    <citation type="submission" date="2020-11" db="EMBL/GenBank/DDBJ databases">
        <authorList>
            <person name="McCartney M.A."/>
            <person name="Auch B."/>
            <person name="Kono T."/>
            <person name="Mallez S."/>
            <person name="Becker A."/>
            <person name="Gohl D.M."/>
            <person name="Silverstein K.A.T."/>
            <person name="Koren S."/>
            <person name="Bechman K.B."/>
            <person name="Herman A."/>
            <person name="Abrahante J.E."/>
            <person name="Garbe J."/>
        </authorList>
    </citation>
    <scope>NUCLEOTIDE SEQUENCE</scope>
    <source>
        <strain evidence="1">Duluth1</strain>
        <tissue evidence="1">Whole animal</tissue>
    </source>
</reference>
<evidence type="ECO:0000313" key="2">
    <source>
        <dbReference type="Proteomes" id="UP000828390"/>
    </source>
</evidence>
<sequence length="368" mass="41307">MAGEIVNFDSSEVIFGRYTSETKFIESKTNEIEHYFIGQHVTLLVKLKLSNETVNRLKSVHPPGRSPLLENINTSIKRQLNHGVDVRYKVVPLKKLPSIALHSSTDCLTCHVTASHHEESEQQNEQSLEPTFSCDKKFYHKPVRVTIPELPFETSLASLVILIQPACKHTPRWLSSPAKLDTFDNLQEVTNDKAEGGKLVSRKFKVIHPPFMMFQQISVGSQKTVFLEVSNLSQKPAVIKECFFKPAICPKSGTSLPCKKETTNERLCLLHSDNIATLMNDQGTILPERLLPGEKVSLAANINVNALHNSCLKDELSWEAQLTWAIDKDSMKQFTIATTYRLPNLKLKKGLFIMSACCNKSSFKKGSA</sequence>
<organism evidence="1 2">
    <name type="scientific">Dreissena polymorpha</name>
    <name type="common">Zebra mussel</name>
    <name type="synonym">Mytilus polymorpha</name>
    <dbReference type="NCBI Taxonomy" id="45954"/>
    <lineage>
        <taxon>Eukaryota</taxon>
        <taxon>Metazoa</taxon>
        <taxon>Spiralia</taxon>
        <taxon>Lophotrochozoa</taxon>
        <taxon>Mollusca</taxon>
        <taxon>Bivalvia</taxon>
        <taxon>Autobranchia</taxon>
        <taxon>Heteroconchia</taxon>
        <taxon>Euheterodonta</taxon>
        <taxon>Imparidentia</taxon>
        <taxon>Neoheterodontei</taxon>
        <taxon>Myida</taxon>
        <taxon>Dreissenoidea</taxon>
        <taxon>Dreissenidae</taxon>
        <taxon>Dreissena</taxon>
    </lineage>
</organism>
<comment type="caution">
    <text evidence="1">The sequence shown here is derived from an EMBL/GenBank/DDBJ whole genome shotgun (WGS) entry which is preliminary data.</text>
</comment>
<reference evidence="1" key="1">
    <citation type="journal article" date="2019" name="bioRxiv">
        <title>The Genome of the Zebra Mussel, Dreissena polymorpha: A Resource for Invasive Species Research.</title>
        <authorList>
            <person name="McCartney M.A."/>
            <person name="Auch B."/>
            <person name="Kono T."/>
            <person name="Mallez S."/>
            <person name="Zhang Y."/>
            <person name="Obille A."/>
            <person name="Becker A."/>
            <person name="Abrahante J.E."/>
            <person name="Garbe J."/>
            <person name="Badalamenti J.P."/>
            <person name="Herman A."/>
            <person name="Mangelson H."/>
            <person name="Liachko I."/>
            <person name="Sullivan S."/>
            <person name="Sone E.D."/>
            <person name="Koren S."/>
            <person name="Silverstein K.A.T."/>
            <person name="Beckman K.B."/>
            <person name="Gohl D.M."/>
        </authorList>
    </citation>
    <scope>NUCLEOTIDE SEQUENCE</scope>
    <source>
        <strain evidence="1">Duluth1</strain>
        <tissue evidence="1">Whole animal</tissue>
    </source>
</reference>
<dbReference type="EMBL" id="JAIWYP010000006">
    <property type="protein sequence ID" value="KAH3809857.1"/>
    <property type="molecule type" value="Genomic_DNA"/>
</dbReference>
<proteinExistence type="predicted"/>
<gene>
    <name evidence="1" type="ORF">DPMN_138237</name>
</gene>
<keyword evidence="2" id="KW-1185">Reference proteome</keyword>
<dbReference type="Proteomes" id="UP000828390">
    <property type="component" value="Unassembled WGS sequence"/>
</dbReference>
<evidence type="ECO:0000313" key="1">
    <source>
        <dbReference type="EMBL" id="KAH3809857.1"/>
    </source>
</evidence>
<dbReference type="AlphaFoldDB" id="A0A9D4JJL6"/>
<protein>
    <submittedName>
        <fullName evidence="1">Uncharacterized protein</fullName>
    </submittedName>
</protein>